<dbReference type="InterPro" id="IPR013096">
    <property type="entry name" value="Cupin_2"/>
</dbReference>
<comment type="caution">
    <text evidence="3">The sequence shown here is derived from an EMBL/GenBank/DDBJ whole genome shotgun (WGS) entry which is preliminary data.</text>
</comment>
<dbReference type="HOGENOM" id="CLU_116722_3_1_10"/>
<dbReference type="SUPFAM" id="SSF51182">
    <property type="entry name" value="RmlC-like cupins"/>
    <property type="match status" value="1"/>
</dbReference>
<dbReference type="InterPro" id="IPR051610">
    <property type="entry name" value="GPI/OXD"/>
</dbReference>
<dbReference type="GO" id="GO:0046872">
    <property type="term" value="F:metal ion binding"/>
    <property type="evidence" value="ECO:0007669"/>
    <property type="project" value="UniProtKB-KW"/>
</dbReference>
<organism evidence="3 4">
    <name type="scientific">Segatella buccae ATCC 33574</name>
    <dbReference type="NCBI Taxonomy" id="873513"/>
    <lineage>
        <taxon>Bacteria</taxon>
        <taxon>Pseudomonadati</taxon>
        <taxon>Bacteroidota</taxon>
        <taxon>Bacteroidia</taxon>
        <taxon>Bacteroidales</taxon>
        <taxon>Prevotellaceae</taxon>
        <taxon>Segatella</taxon>
    </lineage>
</organism>
<dbReference type="Pfam" id="PF07883">
    <property type="entry name" value="Cupin_2"/>
    <property type="match status" value="1"/>
</dbReference>
<dbReference type="InterPro" id="IPR014710">
    <property type="entry name" value="RmlC-like_jellyroll"/>
</dbReference>
<evidence type="ECO:0000259" key="2">
    <source>
        <dbReference type="Pfam" id="PF07883"/>
    </source>
</evidence>
<evidence type="ECO:0000313" key="3">
    <source>
        <dbReference type="EMBL" id="EFU30135.1"/>
    </source>
</evidence>
<dbReference type="PANTHER" id="PTHR35848">
    <property type="entry name" value="OXALATE-BINDING PROTEIN"/>
    <property type="match status" value="1"/>
</dbReference>
<reference evidence="3 4" key="1">
    <citation type="submission" date="2010-10" db="EMBL/GenBank/DDBJ databases">
        <authorList>
            <person name="Muzny D."/>
            <person name="Qin X."/>
            <person name="Deng J."/>
            <person name="Jiang H."/>
            <person name="Liu Y."/>
            <person name="Qu J."/>
            <person name="Song X.-Z."/>
            <person name="Zhang L."/>
            <person name="Thornton R."/>
            <person name="Coyle M."/>
            <person name="Francisco L."/>
            <person name="Jackson L."/>
            <person name="Javaid M."/>
            <person name="Korchina V."/>
            <person name="Kovar C."/>
            <person name="Mata R."/>
            <person name="Mathew T."/>
            <person name="Ngo R."/>
            <person name="Nguyen L."/>
            <person name="Nguyen N."/>
            <person name="Okwuonu G."/>
            <person name="Ongeri F."/>
            <person name="Pham C."/>
            <person name="Simmons D."/>
            <person name="Wilczek-Boney K."/>
            <person name="Hale W."/>
            <person name="Jakkamsetti A."/>
            <person name="Pham P."/>
            <person name="Ruth R."/>
            <person name="San Lucas F."/>
            <person name="Warren J."/>
            <person name="Zhang J."/>
            <person name="Zhao Z."/>
            <person name="Zhou C."/>
            <person name="Zhu D."/>
            <person name="Lee S."/>
            <person name="Bess C."/>
            <person name="Blankenburg K."/>
            <person name="Forbes L."/>
            <person name="Fu Q."/>
            <person name="Gubbala S."/>
            <person name="Hirani K."/>
            <person name="Jayaseelan J.C."/>
            <person name="Lara F."/>
            <person name="Munidasa M."/>
            <person name="Palculict T."/>
            <person name="Patil S."/>
            <person name="Pu L.-L."/>
            <person name="Saada N."/>
            <person name="Tang L."/>
            <person name="Weissenberger G."/>
            <person name="Zhu Y."/>
            <person name="Hemphill L."/>
            <person name="Shang Y."/>
            <person name="Youmans B."/>
            <person name="Ayvaz T."/>
            <person name="Ross M."/>
            <person name="Santibanez J."/>
            <person name="Aqrawi P."/>
            <person name="Gross S."/>
            <person name="Joshi V."/>
            <person name="Fowler G."/>
            <person name="Nazareth L."/>
            <person name="Reid J."/>
            <person name="Worley K."/>
            <person name="Petrosino J."/>
            <person name="Highlander S."/>
            <person name="Gibbs R."/>
        </authorList>
    </citation>
    <scope>NUCLEOTIDE SEQUENCE [LARGE SCALE GENOMIC DNA]</scope>
    <source>
        <strain evidence="3 4">ATCC 33574</strain>
    </source>
</reference>
<gene>
    <name evidence="3" type="ORF">HMPREF6485_1912</name>
</gene>
<dbReference type="STRING" id="873513.HMPREF6485_1912"/>
<dbReference type="AlphaFoldDB" id="E6K8H5"/>
<evidence type="ECO:0000256" key="1">
    <source>
        <dbReference type="ARBA" id="ARBA00022723"/>
    </source>
</evidence>
<keyword evidence="4" id="KW-1185">Reference proteome</keyword>
<keyword evidence="1" id="KW-0479">Metal-binding</keyword>
<dbReference type="eggNOG" id="COG1917">
    <property type="taxonomic scope" value="Bacteria"/>
</dbReference>
<accession>E6K8H5</accession>
<dbReference type="Proteomes" id="UP000003112">
    <property type="component" value="Unassembled WGS sequence"/>
</dbReference>
<protein>
    <submittedName>
        <fullName evidence="3">Cupin domain protein</fullName>
    </submittedName>
</protein>
<dbReference type="EMBL" id="AEPD01000029">
    <property type="protein sequence ID" value="EFU30135.1"/>
    <property type="molecule type" value="Genomic_DNA"/>
</dbReference>
<dbReference type="PANTHER" id="PTHR35848:SF6">
    <property type="entry name" value="CUPIN TYPE-2 DOMAIN-CONTAINING PROTEIN"/>
    <property type="match status" value="1"/>
</dbReference>
<proteinExistence type="predicted"/>
<feature type="domain" description="Cupin type-2" evidence="2">
    <location>
        <begin position="56"/>
        <end position="125"/>
    </location>
</feature>
<name>E6K8H5_9BACT</name>
<dbReference type="Gene3D" id="2.60.120.10">
    <property type="entry name" value="Jelly Rolls"/>
    <property type="match status" value="1"/>
</dbReference>
<evidence type="ECO:0000313" key="4">
    <source>
        <dbReference type="Proteomes" id="UP000003112"/>
    </source>
</evidence>
<sequence length="129" mass="15015">MRNIRFFYYICIQISIHYIMKIDFDRIREAHLEGFKGGNGKLDTRNFVDDKVKIMYSTLRPGASSGLHTHEGNCEIVYVISGEATFHYDDEVEVVRVGQVHYCPEGHSHYMENLTDHDLVYLAIVPEHH</sequence>
<dbReference type="InterPro" id="IPR011051">
    <property type="entry name" value="RmlC_Cupin_sf"/>
</dbReference>